<keyword evidence="2" id="KW-0812">Transmembrane</keyword>
<accession>K7MM63</accession>
<comment type="similarity">
    <text evidence="1">Belongs to the multi antimicrobial extrusion (MATE) (TC 2.A.66.1) family.</text>
</comment>
<feature type="transmembrane region" description="Helical" evidence="2">
    <location>
        <begin position="201"/>
        <end position="217"/>
    </location>
</feature>
<evidence type="ECO:0000313" key="4">
    <source>
        <dbReference type="EnsemblPlants" id="KRH04625"/>
    </source>
</evidence>
<dbReference type="SMR" id="K7MM63"/>
<protein>
    <recommendedName>
        <fullName evidence="6">Polysaccharide biosynthesis protein C-terminal domain-containing protein</fullName>
    </recommendedName>
</protein>
<feature type="transmembrane region" description="Helical" evidence="2">
    <location>
        <begin position="110"/>
        <end position="131"/>
    </location>
</feature>
<feature type="transmembrane region" description="Helical" evidence="2">
    <location>
        <begin position="138"/>
        <end position="159"/>
    </location>
</feature>
<dbReference type="HOGENOM" id="CLU_012893_1_0_1"/>
<feature type="transmembrane region" description="Helical" evidence="2">
    <location>
        <begin position="68"/>
        <end position="90"/>
    </location>
</feature>
<reference evidence="3" key="3">
    <citation type="submission" date="2018-07" db="EMBL/GenBank/DDBJ databases">
        <title>WGS assembly of Glycine max.</title>
        <authorList>
            <person name="Schmutz J."/>
            <person name="Cannon S."/>
            <person name="Schlueter J."/>
            <person name="Ma J."/>
            <person name="Mitros T."/>
            <person name="Nelson W."/>
            <person name="Hyten D."/>
            <person name="Song Q."/>
            <person name="Thelen J."/>
            <person name="Cheng J."/>
            <person name="Xu D."/>
            <person name="Hellsten U."/>
            <person name="May G."/>
            <person name="Yu Y."/>
            <person name="Sakurai T."/>
            <person name="Umezawa T."/>
            <person name="Bhattacharyya M."/>
            <person name="Sandhu D."/>
            <person name="Valliyodan B."/>
            <person name="Lindquist E."/>
            <person name="Peto M."/>
            <person name="Grant D."/>
            <person name="Shu S."/>
            <person name="Goodstein D."/>
            <person name="Barry K."/>
            <person name="Futrell-Griggs M."/>
            <person name="Abernathy B."/>
            <person name="Du J."/>
            <person name="Tian Z."/>
            <person name="Zhu L."/>
            <person name="Gill N."/>
            <person name="Joshi T."/>
            <person name="Libault M."/>
            <person name="Sethuraman A."/>
            <person name="Zhang X."/>
            <person name="Shinozaki K."/>
            <person name="Nguyen H."/>
            <person name="Wing R."/>
            <person name="Cregan P."/>
            <person name="Specht J."/>
            <person name="Grimwood J."/>
            <person name="Rokhsar D."/>
            <person name="Stacey G."/>
            <person name="Shoemaker R."/>
            <person name="Jackson S."/>
        </authorList>
    </citation>
    <scope>NUCLEOTIDE SEQUENCE</scope>
    <source>
        <tissue evidence="3">Callus</tissue>
    </source>
</reference>
<dbReference type="EnsemblPlants" id="KRH04625">
    <property type="protein sequence ID" value="KRH04625"/>
    <property type="gene ID" value="GLYMA_17G175100"/>
</dbReference>
<evidence type="ECO:0008006" key="6">
    <source>
        <dbReference type="Google" id="ProtNLM"/>
    </source>
</evidence>
<organism evidence="4">
    <name type="scientific">Glycine max</name>
    <name type="common">Soybean</name>
    <name type="synonym">Glycine hispida</name>
    <dbReference type="NCBI Taxonomy" id="3847"/>
    <lineage>
        <taxon>Eukaryota</taxon>
        <taxon>Viridiplantae</taxon>
        <taxon>Streptophyta</taxon>
        <taxon>Embryophyta</taxon>
        <taxon>Tracheophyta</taxon>
        <taxon>Spermatophyta</taxon>
        <taxon>Magnoliopsida</taxon>
        <taxon>eudicotyledons</taxon>
        <taxon>Gunneridae</taxon>
        <taxon>Pentapetalae</taxon>
        <taxon>rosids</taxon>
        <taxon>fabids</taxon>
        <taxon>Fabales</taxon>
        <taxon>Fabaceae</taxon>
        <taxon>Papilionoideae</taxon>
        <taxon>50 kb inversion clade</taxon>
        <taxon>NPAAA clade</taxon>
        <taxon>indigoferoid/millettioid clade</taxon>
        <taxon>Phaseoleae</taxon>
        <taxon>Glycine</taxon>
        <taxon>Glycine subgen. Soja</taxon>
    </lineage>
</organism>
<proteinExistence type="inferred from homology"/>
<evidence type="ECO:0000313" key="5">
    <source>
        <dbReference type="Proteomes" id="UP000008827"/>
    </source>
</evidence>
<dbReference type="GO" id="GO:0015297">
    <property type="term" value="F:antiporter activity"/>
    <property type="evidence" value="ECO:0007669"/>
    <property type="project" value="InterPro"/>
</dbReference>
<dbReference type="Pfam" id="PF01554">
    <property type="entry name" value="MatE"/>
    <property type="match status" value="2"/>
</dbReference>
<dbReference type="EMBL" id="CM000850">
    <property type="protein sequence ID" value="KRH04625.1"/>
    <property type="molecule type" value="Genomic_DNA"/>
</dbReference>
<keyword evidence="5" id="KW-1185">Reference proteome</keyword>
<dbReference type="PaxDb" id="3847-GLYMA17G20110.2"/>
<feature type="transmembrane region" description="Helical" evidence="2">
    <location>
        <begin position="303"/>
        <end position="329"/>
    </location>
</feature>
<dbReference type="PANTHER" id="PTHR11206">
    <property type="entry name" value="MULTIDRUG RESISTANCE PROTEIN"/>
    <property type="match status" value="1"/>
</dbReference>
<dbReference type="InParanoid" id="K7MM63"/>
<keyword evidence="2" id="KW-1133">Transmembrane helix</keyword>
<dbReference type="Gramene" id="KRH04625">
    <property type="protein sequence ID" value="KRH04625"/>
    <property type="gene ID" value="GLYMA_17G175100"/>
</dbReference>
<evidence type="ECO:0000256" key="2">
    <source>
        <dbReference type="SAM" id="Phobius"/>
    </source>
</evidence>
<feature type="transmembrane region" description="Helical" evidence="2">
    <location>
        <begin position="265"/>
        <end position="283"/>
    </location>
</feature>
<dbReference type="GO" id="GO:0022857">
    <property type="term" value="F:transmembrane transporter activity"/>
    <property type="evidence" value="ECO:0000318"/>
    <property type="project" value="GO_Central"/>
</dbReference>
<reference evidence="4" key="2">
    <citation type="submission" date="2018-02" db="UniProtKB">
        <authorList>
            <consortium name="EnsemblPlants"/>
        </authorList>
    </citation>
    <scope>IDENTIFICATION</scope>
    <source>
        <strain evidence="4">Williams 82</strain>
    </source>
</reference>
<dbReference type="GO" id="GO:0042910">
    <property type="term" value="F:xenobiotic transmembrane transporter activity"/>
    <property type="evidence" value="ECO:0007669"/>
    <property type="project" value="InterPro"/>
</dbReference>
<keyword evidence="2" id="KW-0472">Membrane</keyword>
<evidence type="ECO:0000313" key="3">
    <source>
        <dbReference type="EMBL" id="KRH04625.1"/>
    </source>
</evidence>
<name>K7MM63_SOYBN</name>
<gene>
    <name evidence="3" type="ORF">GLYMA_17G175100</name>
</gene>
<dbReference type="STRING" id="3847.K7MM63"/>
<dbReference type="AlphaFoldDB" id="K7MM63"/>
<evidence type="ECO:0000256" key="1">
    <source>
        <dbReference type="ARBA" id="ARBA00010199"/>
    </source>
</evidence>
<dbReference type="Proteomes" id="UP000008827">
    <property type="component" value="Chromosome 17"/>
</dbReference>
<dbReference type="GO" id="GO:0016020">
    <property type="term" value="C:membrane"/>
    <property type="evidence" value="ECO:0000318"/>
    <property type="project" value="GO_Central"/>
</dbReference>
<reference evidence="3 4" key="1">
    <citation type="journal article" date="2010" name="Nature">
        <title>Genome sequence of the palaeopolyploid soybean.</title>
        <authorList>
            <person name="Schmutz J."/>
            <person name="Cannon S.B."/>
            <person name="Schlueter J."/>
            <person name="Ma J."/>
            <person name="Mitros T."/>
            <person name="Nelson W."/>
            <person name="Hyten D.L."/>
            <person name="Song Q."/>
            <person name="Thelen J.J."/>
            <person name="Cheng J."/>
            <person name="Xu D."/>
            <person name="Hellsten U."/>
            <person name="May G.D."/>
            <person name="Yu Y."/>
            <person name="Sakurai T."/>
            <person name="Umezawa T."/>
            <person name="Bhattacharyya M.K."/>
            <person name="Sandhu D."/>
            <person name="Valliyodan B."/>
            <person name="Lindquist E."/>
            <person name="Peto M."/>
            <person name="Grant D."/>
            <person name="Shu S."/>
            <person name="Goodstein D."/>
            <person name="Barry K."/>
            <person name="Futrell-Griggs M."/>
            <person name="Abernathy B."/>
            <person name="Du J."/>
            <person name="Tian Z."/>
            <person name="Zhu L."/>
            <person name="Gill N."/>
            <person name="Joshi T."/>
            <person name="Libault M."/>
            <person name="Sethuraman A."/>
            <person name="Zhang X.-C."/>
            <person name="Shinozaki K."/>
            <person name="Nguyen H.T."/>
            <person name="Wing R.A."/>
            <person name="Cregan P."/>
            <person name="Specht J."/>
            <person name="Grimwood J."/>
            <person name="Rokhsar D."/>
            <person name="Stacey G."/>
            <person name="Shoemaker R.C."/>
            <person name="Jackson S.A."/>
        </authorList>
    </citation>
    <scope>NUCLEOTIDE SEQUENCE [LARGE SCALE GENOMIC DNA]</scope>
    <source>
        <strain evidence="4">cv. Williams 82</strain>
        <tissue evidence="3">Callus</tissue>
    </source>
</reference>
<sequence>MGLITYGKSAISTYFLGKLSKEALVGGSLAIGVANITGYSIISSLATSMDGISSQACGAQQWTLIGQTLQCSIMILTLTCITISILWLNIEPVLLFCGQNPTISSIATTYLGFSLPDLIFTSLIISFKIFLRTQDVTLPFMFSATLAPFLHAIINNVVIHTFGLGIQGVALVGSFTNIKFLIILLLYLWFSRNCSNSWQGWWYELLVLFSGVLPNATKTIATYGIIIQATSLIYNFPYALSLAVSPKVGNELGANRSDKAKASSFYALLCAFITTIVATILTVNGSARPTLGAKINLVSFYVVGLPVALLMSFVFDLGLLGLLLGLLLAQIVRASVMTIVLARTNWGASTEGKGV</sequence>
<dbReference type="InterPro" id="IPR002528">
    <property type="entry name" value="MATE_fam"/>
</dbReference>
<feature type="transmembrane region" description="Helical" evidence="2">
    <location>
        <begin position="23"/>
        <end position="47"/>
    </location>
</feature>
<dbReference type="eggNOG" id="KOG1347">
    <property type="taxonomic scope" value="Eukaryota"/>
</dbReference>
<feature type="transmembrane region" description="Helical" evidence="2">
    <location>
        <begin position="165"/>
        <end position="189"/>
    </location>
</feature>